<protein>
    <submittedName>
        <fullName evidence="3">Uncharacterized protein</fullName>
    </submittedName>
</protein>
<proteinExistence type="predicted"/>
<dbReference type="PANTHER" id="PTHR37186">
    <property type="entry name" value="OS06G0524500 PROTEIN"/>
    <property type="match status" value="1"/>
</dbReference>
<dbReference type="PANTHER" id="PTHR37186:SF1">
    <property type="entry name" value="OS06G0524500 PROTEIN"/>
    <property type="match status" value="1"/>
</dbReference>
<name>A0A7J7MUB5_9MAGN</name>
<sequence length="117" mass="13110">MADQHQPSHSTDPKVPRNTGISSSNGGFKGTNSFKGYHKNPPETTIPDPVTLKDQWRYATRQYSRWYSQAWGTAILAGMTFFALGWFIKGENPLPSRKEEHQHNHQPSPSTSIADGI</sequence>
<reference evidence="3 4" key="1">
    <citation type="journal article" date="2020" name="IScience">
        <title>Genome Sequencing of the Endangered Kingdonia uniflora (Circaeasteraceae, Ranunculales) Reveals Potential Mechanisms of Evolutionary Specialization.</title>
        <authorList>
            <person name="Sun Y."/>
            <person name="Deng T."/>
            <person name="Zhang A."/>
            <person name="Moore M.J."/>
            <person name="Landis J.B."/>
            <person name="Lin N."/>
            <person name="Zhang H."/>
            <person name="Zhang X."/>
            <person name="Huang J."/>
            <person name="Zhang X."/>
            <person name="Sun H."/>
            <person name="Wang H."/>
        </authorList>
    </citation>
    <scope>NUCLEOTIDE SEQUENCE [LARGE SCALE GENOMIC DNA]</scope>
    <source>
        <strain evidence="3">TB1705</strain>
        <tissue evidence="3">Leaf</tissue>
    </source>
</reference>
<dbReference type="AlphaFoldDB" id="A0A7J7MUB5"/>
<keyword evidence="2" id="KW-1133">Transmembrane helix</keyword>
<accession>A0A7J7MUB5</accession>
<evidence type="ECO:0000256" key="2">
    <source>
        <dbReference type="SAM" id="Phobius"/>
    </source>
</evidence>
<feature type="transmembrane region" description="Helical" evidence="2">
    <location>
        <begin position="66"/>
        <end position="88"/>
    </location>
</feature>
<evidence type="ECO:0000313" key="4">
    <source>
        <dbReference type="Proteomes" id="UP000541444"/>
    </source>
</evidence>
<feature type="compositionally biased region" description="Polar residues" evidence="1">
    <location>
        <begin position="19"/>
        <end position="34"/>
    </location>
</feature>
<feature type="region of interest" description="Disordered" evidence="1">
    <location>
        <begin position="92"/>
        <end position="117"/>
    </location>
</feature>
<organism evidence="3 4">
    <name type="scientific">Kingdonia uniflora</name>
    <dbReference type="NCBI Taxonomy" id="39325"/>
    <lineage>
        <taxon>Eukaryota</taxon>
        <taxon>Viridiplantae</taxon>
        <taxon>Streptophyta</taxon>
        <taxon>Embryophyta</taxon>
        <taxon>Tracheophyta</taxon>
        <taxon>Spermatophyta</taxon>
        <taxon>Magnoliopsida</taxon>
        <taxon>Ranunculales</taxon>
        <taxon>Circaeasteraceae</taxon>
        <taxon>Kingdonia</taxon>
    </lineage>
</organism>
<dbReference type="Proteomes" id="UP000541444">
    <property type="component" value="Unassembled WGS sequence"/>
</dbReference>
<feature type="region of interest" description="Disordered" evidence="1">
    <location>
        <begin position="1"/>
        <end position="52"/>
    </location>
</feature>
<evidence type="ECO:0000313" key="3">
    <source>
        <dbReference type="EMBL" id="KAF6158473.1"/>
    </source>
</evidence>
<keyword evidence="4" id="KW-1185">Reference proteome</keyword>
<dbReference type="EMBL" id="JACGCM010001221">
    <property type="protein sequence ID" value="KAF6158473.1"/>
    <property type="molecule type" value="Genomic_DNA"/>
</dbReference>
<keyword evidence="2" id="KW-0812">Transmembrane</keyword>
<dbReference type="OrthoDB" id="1433814at2759"/>
<keyword evidence="2" id="KW-0472">Membrane</keyword>
<feature type="compositionally biased region" description="Polar residues" evidence="1">
    <location>
        <begin position="1"/>
        <end position="10"/>
    </location>
</feature>
<comment type="caution">
    <text evidence="3">The sequence shown here is derived from an EMBL/GenBank/DDBJ whole genome shotgun (WGS) entry which is preliminary data.</text>
</comment>
<evidence type="ECO:0000256" key="1">
    <source>
        <dbReference type="SAM" id="MobiDB-lite"/>
    </source>
</evidence>
<feature type="compositionally biased region" description="Polar residues" evidence="1">
    <location>
        <begin position="105"/>
        <end position="117"/>
    </location>
</feature>
<gene>
    <name evidence="3" type="ORF">GIB67_022070</name>
</gene>